<evidence type="ECO:0000256" key="2">
    <source>
        <dbReference type="SAM" id="MobiDB-lite"/>
    </source>
</evidence>
<feature type="region of interest" description="Disordered" evidence="2">
    <location>
        <begin position="1"/>
        <end position="41"/>
    </location>
</feature>
<evidence type="ECO:0000313" key="3">
    <source>
        <dbReference type="EMBL" id="KAH6884801.1"/>
    </source>
</evidence>
<accession>A0A9P8VXZ7</accession>
<evidence type="ECO:0000256" key="1">
    <source>
        <dbReference type="SAM" id="Coils"/>
    </source>
</evidence>
<sequence>MQVPGPVNEPRGDDPENPPALPPRESTQRSEVDQDGTQNNALKEGYVDLQTHVQRCEELEQQLEAVTEEWKISARELNELQARDEKPCQVTDSHLIDQAQQLRYAIWNFSIQYFEDKWPDVLTRFRENAAYFPDLEATTPGSSSFDVYLKHPTKRPKVVAAFLWQVLHVHVFDKFFWTGDGMSKNLRELRKFLYPENRPKSLEMTPPRPEAEQAFQLWSTTTTQLVLDAIDSDTSRAQEVEDFLRKRKQWINWRIRDAIGLNPKADDQGITKQLDEILNLTLALDKDISQQVARVEWSYDQRTLAETDFKFDRKTMELDEGDARSAKKVRLVVAPALVKRGRSTGEDFDVERILLKRIVNCE</sequence>
<proteinExistence type="predicted"/>
<gene>
    <name evidence="3" type="ORF">B0T10DRAFT_564231</name>
</gene>
<organism evidence="3 4">
    <name type="scientific">Thelonectria olida</name>
    <dbReference type="NCBI Taxonomy" id="1576542"/>
    <lineage>
        <taxon>Eukaryota</taxon>
        <taxon>Fungi</taxon>
        <taxon>Dikarya</taxon>
        <taxon>Ascomycota</taxon>
        <taxon>Pezizomycotina</taxon>
        <taxon>Sordariomycetes</taxon>
        <taxon>Hypocreomycetidae</taxon>
        <taxon>Hypocreales</taxon>
        <taxon>Nectriaceae</taxon>
        <taxon>Thelonectria</taxon>
    </lineage>
</organism>
<dbReference type="EMBL" id="JAGPYM010000019">
    <property type="protein sequence ID" value="KAH6884801.1"/>
    <property type="molecule type" value="Genomic_DNA"/>
</dbReference>
<feature type="coiled-coil region" evidence="1">
    <location>
        <begin position="49"/>
        <end position="76"/>
    </location>
</feature>
<keyword evidence="1" id="KW-0175">Coiled coil</keyword>
<evidence type="ECO:0000313" key="4">
    <source>
        <dbReference type="Proteomes" id="UP000777438"/>
    </source>
</evidence>
<dbReference type="OrthoDB" id="5213630at2759"/>
<dbReference type="AlphaFoldDB" id="A0A9P8VXZ7"/>
<name>A0A9P8VXZ7_9HYPO</name>
<keyword evidence="4" id="KW-1185">Reference proteome</keyword>
<dbReference type="Proteomes" id="UP000777438">
    <property type="component" value="Unassembled WGS sequence"/>
</dbReference>
<protein>
    <submittedName>
        <fullName evidence="3">Uncharacterized protein</fullName>
    </submittedName>
</protein>
<reference evidence="3 4" key="1">
    <citation type="journal article" date="2021" name="Nat. Commun.">
        <title>Genetic determinants of endophytism in the Arabidopsis root mycobiome.</title>
        <authorList>
            <person name="Mesny F."/>
            <person name="Miyauchi S."/>
            <person name="Thiergart T."/>
            <person name="Pickel B."/>
            <person name="Atanasova L."/>
            <person name="Karlsson M."/>
            <person name="Huettel B."/>
            <person name="Barry K.W."/>
            <person name="Haridas S."/>
            <person name="Chen C."/>
            <person name="Bauer D."/>
            <person name="Andreopoulos W."/>
            <person name="Pangilinan J."/>
            <person name="LaButti K."/>
            <person name="Riley R."/>
            <person name="Lipzen A."/>
            <person name="Clum A."/>
            <person name="Drula E."/>
            <person name="Henrissat B."/>
            <person name="Kohler A."/>
            <person name="Grigoriev I.V."/>
            <person name="Martin F.M."/>
            <person name="Hacquard S."/>
        </authorList>
    </citation>
    <scope>NUCLEOTIDE SEQUENCE [LARGE SCALE GENOMIC DNA]</scope>
    <source>
        <strain evidence="3 4">MPI-CAGE-CH-0241</strain>
    </source>
</reference>
<comment type="caution">
    <text evidence="3">The sequence shown here is derived from an EMBL/GenBank/DDBJ whole genome shotgun (WGS) entry which is preliminary data.</text>
</comment>